<feature type="coiled-coil region" evidence="9">
    <location>
        <begin position="296"/>
        <end position="360"/>
    </location>
</feature>
<feature type="compositionally biased region" description="Basic and acidic residues" evidence="10">
    <location>
        <begin position="110"/>
        <end position="133"/>
    </location>
</feature>
<dbReference type="Pfam" id="PF10174">
    <property type="entry name" value="Cast"/>
    <property type="match status" value="3"/>
</dbReference>
<feature type="compositionally biased region" description="Basic and acidic residues" evidence="10">
    <location>
        <begin position="149"/>
        <end position="171"/>
    </location>
</feature>
<evidence type="ECO:0000256" key="6">
    <source>
        <dbReference type="ARBA" id="ARBA00023212"/>
    </source>
</evidence>
<dbReference type="GO" id="GO:0048788">
    <property type="term" value="C:cytoskeleton of presynaptic active zone"/>
    <property type="evidence" value="ECO:0007669"/>
    <property type="project" value="TreeGrafter"/>
</dbReference>
<dbReference type="InterPro" id="IPR019323">
    <property type="entry name" value="ELKS/CAST"/>
</dbReference>
<dbReference type="Proteomes" id="UP001487740">
    <property type="component" value="Unassembled WGS sequence"/>
</dbReference>
<comment type="caution">
    <text evidence="11">The sequence shown here is derived from an EMBL/GenBank/DDBJ whole genome shotgun (WGS) entry which is preliminary data.</text>
</comment>
<keyword evidence="7" id="KW-0966">Cell projection</keyword>
<protein>
    <submittedName>
        <fullName evidence="11">Uncharacterized protein</fullName>
    </submittedName>
</protein>
<feature type="region of interest" description="Disordered" evidence="10">
    <location>
        <begin position="1"/>
        <end position="190"/>
    </location>
</feature>
<keyword evidence="12" id="KW-1185">Reference proteome</keyword>
<evidence type="ECO:0000256" key="5">
    <source>
        <dbReference type="ARBA" id="ARBA00023054"/>
    </source>
</evidence>
<evidence type="ECO:0000313" key="12">
    <source>
        <dbReference type="Proteomes" id="UP001487740"/>
    </source>
</evidence>
<gene>
    <name evidence="11" type="ORF">O3P69_001991</name>
</gene>
<evidence type="ECO:0000256" key="9">
    <source>
        <dbReference type="SAM" id="Coils"/>
    </source>
</evidence>
<keyword evidence="4" id="KW-0770">Synapse</keyword>
<keyword evidence="3" id="KW-0597">Phosphoprotein</keyword>
<dbReference type="GO" id="GO:0048167">
    <property type="term" value="P:regulation of synaptic plasticity"/>
    <property type="evidence" value="ECO:0007669"/>
    <property type="project" value="TreeGrafter"/>
</dbReference>
<keyword evidence="6" id="KW-0206">Cytoskeleton</keyword>
<evidence type="ECO:0000256" key="3">
    <source>
        <dbReference type="ARBA" id="ARBA00022553"/>
    </source>
</evidence>
<comment type="subcellular location">
    <subcellularLocation>
        <location evidence="1">Cytoplasm</location>
        <location evidence="1">Cytoskeleton</location>
    </subcellularLocation>
    <subcellularLocation>
        <location evidence="8">Presynapse</location>
    </subcellularLocation>
</comment>
<evidence type="ECO:0000256" key="4">
    <source>
        <dbReference type="ARBA" id="ARBA00023018"/>
    </source>
</evidence>
<evidence type="ECO:0000256" key="2">
    <source>
        <dbReference type="ARBA" id="ARBA00022490"/>
    </source>
</evidence>
<proteinExistence type="predicted"/>
<feature type="coiled-coil region" evidence="9">
    <location>
        <begin position="531"/>
        <end position="798"/>
    </location>
</feature>
<keyword evidence="2" id="KW-0963">Cytoplasm</keyword>
<name>A0AAW0V4C1_SCYPA</name>
<keyword evidence="5 9" id="KW-0175">Coiled coil</keyword>
<evidence type="ECO:0000256" key="7">
    <source>
        <dbReference type="ARBA" id="ARBA00023273"/>
    </source>
</evidence>
<dbReference type="GO" id="GO:0007274">
    <property type="term" value="P:neuromuscular synaptic transmission"/>
    <property type="evidence" value="ECO:0007669"/>
    <property type="project" value="TreeGrafter"/>
</dbReference>
<dbReference type="PANTHER" id="PTHR18861">
    <property type="entry name" value="ELKS/RAB6-INTERACTING/CAST PROTEIN"/>
    <property type="match status" value="1"/>
</dbReference>
<reference evidence="11 12" key="1">
    <citation type="submission" date="2023-03" db="EMBL/GenBank/DDBJ databases">
        <title>High-quality genome of Scylla paramamosain provides insights in environmental adaptation.</title>
        <authorList>
            <person name="Zhang L."/>
        </authorList>
    </citation>
    <scope>NUCLEOTIDE SEQUENCE [LARGE SCALE GENOMIC DNA]</scope>
    <source>
        <strain evidence="11">LZ_2023a</strain>
        <tissue evidence="11">Muscle</tissue>
    </source>
</reference>
<feature type="compositionally biased region" description="Low complexity" evidence="10">
    <location>
        <begin position="45"/>
        <end position="64"/>
    </location>
</feature>
<dbReference type="AlphaFoldDB" id="A0AAW0V4C1"/>
<evidence type="ECO:0000256" key="8">
    <source>
        <dbReference type="ARBA" id="ARBA00034106"/>
    </source>
</evidence>
<evidence type="ECO:0000313" key="11">
    <source>
        <dbReference type="EMBL" id="KAK8407050.1"/>
    </source>
</evidence>
<feature type="coiled-coil region" evidence="9">
    <location>
        <begin position="922"/>
        <end position="1021"/>
    </location>
</feature>
<dbReference type="PANTHER" id="PTHR18861:SF0">
    <property type="entry name" value="BRUCHPILOT, ISOFORM J"/>
    <property type="match status" value="1"/>
</dbReference>
<dbReference type="EMBL" id="JARAKH010000001">
    <property type="protein sequence ID" value="KAK8407050.1"/>
    <property type="molecule type" value="Genomic_DNA"/>
</dbReference>
<organism evidence="11 12">
    <name type="scientific">Scylla paramamosain</name>
    <name type="common">Mud crab</name>
    <dbReference type="NCBI Taxonomy" id="85552"/>
    <lineage>
        <taxon>Eukaryota</taxon>
        <taxon>Metazoa</taxon>
        <taxon>Ecdysozoa</taxon>
        <taxon>Arthropoda</taxon>
        <taxon>Crustacea</taxon>
        <taxon>Multicrustacea</taxon>
        <taxon>Malacostraca</taxon>
        <taxon>Eumalacostraca</taxon>
        <taxon>Eucarida</taxon>
        <taxon>Decapoda</taxon>
        <taxon>Pleocyemata</taxon>
        <taxon>Brachyura</taxon>
        <taxon>Eubrachyura</taxon>
        <taxon>Portunoidea</taxon>
        <taxon>Portunidae</taxon>
        <taxon>Portuninae</taxon>
        <taxon>Scylla</taxon>
    </lineage>
</organism>
<feature type="compositionally biased region" description="Gly residues" evidence="10">
    <location>
        <begin position="1"/>
        <end position="15"/>
    </location>
</feature>
<dbReference type="GO" id="GO:0030424">
    <property type="term" value="C:axon"/>
    <property type="evidence" value="ECO:0007669"/>
    <property type="project" value="UniProtKB-SubCell"/>
</dbReference>
<feature type="region of interest" description="Disordered" evidence="10">
    <location>
        <begin position="1127"/>
        <end position="1157"/>
    </location>
</feature>
<evidence type="ECO:0000256" key="1">
    <source>
        <dbReference type="ARBA" id="ARBA00004245"/>
    </source>
</evidence>
<feature type="coiled-coil region" evidence="9">
    <location>
        <begin position="393"/>
        <end position="438"/>
    </location>
</feature>
<accession>A0AAW0V4C1</accession>
<evidence type="ECO:0000256" key="10">
    <source>
        <dbReference type="SAM" id="MobiDB-lite"/>
    </source>
</evidence>
<feature type="region of interest" description="Disordered" evidence="10">
    <location>
        <begin position="813"/>
        <end position="844"/>
    </location>
</feature>
<sequence>MSRDVYGGGGGGGGVPSSRSPRPQRRDLNSDPYYLDQGGHHRAHSPQPSAAARRSRSATRAVSPTLALDHGGAYMDPHATMEADRRSGSAPGTHHRSRSQNRSNVGRNYHSLDREVHDREFMPIRDPRDRSMERGGAMDLHGVQGGHMTRRDRSLDRGPMLEDDLYRDHHSMGRSRASPNPDLSGRHGQTAMGSMTRDSYFSEVQMHNTDLQKELGNLKKELELTNQKLGSSMHSIKTFWSPELKKERALRKEESAKYSLINDQLKLLNSENQRQAMLVWQLEEELRHLRARGPSMEKQAMLVRQLEDELRHQKARGLSVEVQSQLENLSTENDHLTREVAILRETIKELELRIETQKQTLAARDESIKKLLEMLQQKGIGDKNIDEEGSVELEQTRARLVETQNELDRLKETLCQREEDCEKLRQEALEVAERLRREHDHSFGGPWGLNGPAAGDAGTSATLTALLETKDARILSLEREVALLEGEVAMARESGGAGLGGVLVGGGLSGSRWGSRASLVTPPPTDDSRLLQVLQERERKAKSQLEESRLEIQKRDQEILALSAKMKTLEEQHSDYQRHITVLKESLCAKEEHYNMLQADVEEMRQRLEEKNKTIEKKTQQALQTTQERNKLNSELTELRDHMDIKDRKINVLQRKLDLHEANQKLQNGARPGNDSQAIKRQLEEQMKMVEQKVHTLEQRNKQLDEKEKTLVDLDARLNKKREQLNNMEQQLAKAQTADGATPSEATKQLSEMRRALGDKEKEIEALQKAREHAESEVKNAQSETERLLQLMQMAQEEQFAKDKTIKELQDALRGGGGGAGMKKPGAGSTPSTPAKMDGIPAGLSTASAGQMAAQAAEKATAASEAAKATLEQAKNVAQASDGSSGIENHEIDLLEMEGRQREYRLHVEQIEVDIKLKDSLINNLSDENKRQRERMEELEEEVHALEEELKKNEKIEELEQLVVVVKQKNERIEELEEALRQSVRIATDMEMEQHEDEKRKKEINEKLAKLEARLASAQNAHNLRCTSCQTVRQRLTQVETCYNQVASERQHHLQELFDMKHEALTAALSEKDAHLALLEVGGVRSSRAAQEVESLKKEKSKLVDAVKRLGEERVRLTQEYAVSNLKLDVELPDTPPPHQDPQDDTDEDSTNSRTHL</sequence>
<dbReference type="GO" id="GO:0098882">
    <property type="term" value="F:structural constituent of presynaptic active zone"/>
    <property type="evidence" value="ECO:0007669"/>
    <property type="project" value="TreeGrafter"/>
</dbReference>
<feature type="coiled-coil region" evidence="9">
    <location>
        <begin position="467"/>
        <end position="494"/>
    </location>
</feature>